<comment type="caution">
    <text evidence="1">The sequence shown here is derived from an EMBL/GenBank/DDBJ whole genome shotgun (WGS) entry which is preliminary data.</text>
</comment>
<dbReference type="Proteomes" id="UP001165083">
    <property type="component" value="Unassembled WGS sequence"/>
</dbReference>
<accession>A0A9W7D8T0</accession>
<dbReference type="AlphaFoldDB" id="A0A9W7D8T0"/>
<protein>
    <submittedName>
        <fullName evidence="1">Unnamed protein product</fullName>
    </submittedName>
</protein>
<name>A0A9W7D8T0_9STRA</name>
<proteinExistence type="predicted"/>
<sequence length="207" mass="23302">MLLRDAASEYVRDTAPNSMFREVSVFSLALDMYDSCLPQMLGLIGKSIQKLTLRYVGDSHVNLDLSAIAEVCPDITELYLRDFNVVLDIGCEALHAWGLKKLTIEGSREATGLELCLQDNSFRMSRELVELKVLAPQTRTHPTWLRTRSISSRFVGLLKNHDKEFLPVVKDKFPLASKLAMLSVVRNIPGSSIEYLKALHDLDSCIF</sequence>
<gene>
    <name evidence="1" type="ORF">Plil01_001766600</name>
</gene>
<dbReference type="OrthoDB" id="124996at2759"/>
<dbReference type="EMBL" id="BSXW01012436">
    <property type="protein sequence ID" value="GMF64921.1"/>
    <property type="molecule type" value="Genomic_DNA"/>
</dbReference>
<organism evidence="1 2">
    <name type="scientific">Phytophthora lilii</name>
    <dbReference type="NCBI Taxonomy" id="2077276"/>
    <lineage>
        <taxon>Eukaryota</taxon>
        <taxon>Sar</taxon>
        <taxon>Stramenopiles</taxon>
        <taxon>Oomycota</taxon>
        <taxon>Peronosporomycetes</taxon>
        <taxon>Peronosporales</taxon>
        <taxon>Peronosporaceae</taxon>
        <taxon>Phytophthora</taxon>
    </lineage>
</organism>
<evidence type="ECO:0000313" key="2">
    <source>
        <dbReference type="Proteomes" id="UP001165083"/>
    </source>
</evidence>
<reference evidence="1" key="1">
    <citation type="submission" date="2023-04" db="EMBL/GenBank/DDBJ databases">
        <title>Phytophthora lilii NBRC 32176.</title>
        <authorList>
            <person name="Ichikawa N."/>
            <person name="Sato H."/>
            <person name="Tonouchi N."/>
        </authorList>
    </citation>
    <scope>NUCLEOTIDE SEQUENCE</scope>
    <source>
        <strain evidence="1">NBRC 32176</strain>
    </source>
</reference>
<keyword evidence="2" id="KW-1185">Reference proteome</keyword>
<evidence type="ECO:0000313" key="1">
    <source>
        <dbReference type="EMBL" id="GMF64921.1"/>
    </source>
</evidence>